<dbReference type="EMBL" id="JBHULT010000006">
    <property type="protein sequence ID" value="MFD2517025.1"/>
    <property type="molecule type" value="Genomic_DNA"/>
</dbReference>
<dbReference type="InterPro" id="IPR011006">
    <property type="entry name" value="CheY-like_superfamily"/>
</dbReference>
<feature type="domain" description="Response regulatory" evidence="2">
    <location>
        <begin position="4"/>
        <end position="126"/>
    </location>
</feature>
<dbReference type="PANTHER" id="PTHR44520">
    <property type="entry name" value="RESPONSE REGULATOR RCP1-RELATED"/>
    <property type="match status" value="1"/>
</dbReference>
<name>A0ABW5IY10_9FLAO</name>
<feature type="modified residue" description="4-aspartylphosphate" evidence="1">
    <location>
        <position position="58"/>
    </location>
</feature>
<proteinExistence type="predicted"/>
<dbReference type="SUPFAM" id="SSF52172">
    <property type="entry name" value="CheY-like"/>
    <property type="match status" value="1"/>
</dbReference>
<dbReference type="RefSeq" id="WP_380748677.1">
    <property type="nucleotide sequence ID" value="NZ_JBHULT010000006.1"/>
</dbReference>
<dbReference type="PANTHER" id="PTHR44520:SF2">
    <property type="entry name" value="RESPONSE REGULATOR RCP1"/>
    <property type="match status" value="1"/>
</dbReference>
<evidence type="ECO:0000259" key="2">
    <source>
        <dbReference type="PROSITE" id="PS50110"/>
    </source>
</evidence>
<protein>
    <submittedName>
        <fullName evidence="3">Response regulator</fullName>
    </submittedName>
</protein>
<sequence>MKADIVIVDDDAVVLLLHKILVQKSSLTSNPICYDNAVDTLSFVLNRNPAIPLLILLDINMPQMSGWDLLDELKQLPPFENVFVVMVTSSINGSDRDRAIQYEKVIDYREKPLTDQACEEIFLKLLRLVKS</sequence>
<evidence type="ECO:0000313" key="3">
    <source>
        <dbReference type="EMBL" id="MFD2517025.1"/>
    </source>
</evidence>
<gene>
    <name evidence="3" type="ORF">ACFSTG_03905</name>
</gene>
<reference evidence="4" key="1">
    <citation type="journal article" date="2019" name="Int. J. Syst. Evol. Microbiol.">
        <title>The Global Catalogue of Microorganisms (GCM) 10K type strain sequencing project: providing services to taxonomists for standard genome sequencing and annotation.</title>
        <authorList>
            <consortium name="The Broad Institute Genomics Platform"/>
            <consortium name="The Broad Institute Genome Sequencing Center for Infectious Disease"/>
            <person name="Wu L."/>
            <person name="Ma J."/>
        </authorList>
    </citation>
    <scope>NUCLEOTIDE SEQUENCE [LARGE SCALE GENOMIC DNA]</scope>
    <source>
        <strain evidence="4">KCTC 42585</strain>
    </source>
</reference>
<dbReference type="Gene3D" id="3.40.50.2300">
    <property type="match status" value="1"/>
</dbReference>
<dbReference type="InterPro" id="IPR001789">
    <property type="entry name" value="Sig_transdc_resp-reg_receiver"/>
</dbReference>
<dbReference type="PROSITE" id="PS50110">
    <property type="entry name" value="RESPONSE_REGULATORY"/>
    <property type="match status" value="1"/>
</dbReference>
<accession>A0ABW5IY10</accession>
<evidence type="ECO:0000256" key="1">
    <source>
        <dbReference type="PROSITE-ProRule" id="PRU00169"/>
    </source>
</evidence>
<dbReference type="Proteomes" id="UP001597468">
    <property type="component" value="Unassembled WGS sequence"/>
</dbReference>
<dbReference type="Pfam" id="PF00072">
    <property type="entry name" value="Response_reg"/>
    <property type="match status" value="1"/>
</dbReference>
<dbReference type="SMART" id="SM00448">
    <property type="entry name" value="REC"/>
    <property type="match status" value="1"/>
</dbReference>
<organism evidence="3 4">
    <name type="scientific">Salinimicrobium flavum</name>
    <dbReference type="NCBI Taxonomy" id="1737065"/>
    <lineage>
        <taxon>Bacteria</taxon>
        <taxon>Pseudomonadati</taxon>
        <taxon>Bacteroidota</taxon>
        <taxon>Flavobacteriia</taxon>
        <taxon>Flavobacteriales</taxon>
        <taxon>Flavobacteriaceae</taxon>
        <taxon>Salinimicrobium</taxon>
    </lineage>
</organism>
<comment type="caution">
    <text evidence="3">The sequence shown here is derived from an EMBL/GenBank/DDBJ whole genome shotgun (WGS) entry which is preliminary data.</text>
</comment>
<evidence type="ECO:0000313" key="4">
    <source>
        <dbReference type="Proteomes" id="UP001597468"/>
    </source>
</evidence>
<keyword evidence="1" id="KW-0597">Phosphoprotein</keyword>
<dbReference type="InterPro" id="IPR052893">
    <property type="entry name" value="TCS_response_regulator"/>
</dbReference>
<keyword evidence="4" id="KW-1185">Reference proteome</keyword>